<feature type="domain" description="ARB-07466-like C-terminal" evidence="3">
    <location>
        <begin position="1144"/>
        <end position="1227"/>
    </location>
</feature>
<sequence length="1863" mass="189057">MTTPVGSIRLDLSIDGSNLDDEITAAVQKHMGPAMARLQAQLDRIEREYVEAARAAEKSSAKQTAAARAVAEAVEDIGDEHTKSAAKARAGESVSTRSINATTRAIQKQTAAWEANAAARIAAAAAPTPAGPPPGGGSRGGGGGGSGGGVRWHGGRGGFLSSPVGLNAISLGVGSLPAATTAVVNLTGALQQLVQVGFVVPGVIGGMVSSIGTAVLGFHGLSDAVKASWEAAKSGDPKDIKKAAEAMQGLAPAVQGVVKAIVSARPQLEHLQRDIVAQNMFEGVDQSITELTDKSIPTLEKGLGGIAKAWNATFKELGRVGGLDSSQSILDKLFGNTADAQNRANAAIEPLIHGFGTLTAEGSDFLPRIADGLTAVTKRFDNWITRSVENGNLDKWITEGIEGADHLGNTLLNIGKIIASITKAAGGDGGLLSALDGGSGALADFLASDKGQEKLIKFFTEGREQIKQWMPILGNVASLLGDVYDGMKQWTAVLLPILKMVTDLLNSMPGGISGVVTAFLAWRTISGITSVLSGINSIGSALDGLPGKAGTAAGGINKALAGLGIGAAAFQIGGGLINSDSGLAQAGGFAANIGGGALAGGLMGGPWGAALGAMIGAGVSLFELSRKRLEEGKAEWDKSWQEDHDNPPPPVISPGGIDLKTMLPVDRGPSLSQGMLAQIQAGKLPGYSIGPNGAVIGPDGQPLPGLNLGGVTPYTPSFPLPTLPPPAPPPQKQPTTFLPIPGATGQNVPAPQGTNLGQLIGAGALPEVQANVQKLASDIQALPEGEVKIKDPSPEVMKNLESLDVQITKVSENEIQVKANTSAAQAQVEAFILKYKQQTITMMIQAQGMTPAVPPGRADGGVLPGWSPGVDNMLVPMSGGEGVLIPEAVRGLGGAAAIYAINSRFRSGLSRRGYADGGVVGAVAGIPGVDDNTELGVLRQIRDLLAGKGGGPLPATSDAIKSIASDGVASATGNSPARMGPFGTPIKARNPGYEAAAAAIQALGGDPAKWIGEDPSTYLPRGIGGIGGVGAGGYAQYAALLSKFAKSGNLTAELVGAGLDANDPVIRAITTARNKKRGALGDDAIAALVEQIIGGGGYTGSLNSSNSALISSLQTFRDKLGRTAVPNGTAIAALPAGGGPKGSKSGLQPNANQLWDFIATNFPEVREIGGVRQDAISDHPSGRALDIMVGQNKELGDRINAALRANYIALGLDSTIWRDKWEDFNGNSSTVAGHQDHIHAKVAAGAATGMPGLPMPGGAPGLAGTGSGVVPVYVTNFDGQMRGMGDQMLGALSQSGGLAASNVAGDVMSAVAGLGQEPWNKKNATYTELNQLVKERNPLALAKAMGLNVEDFTRAGGDAGELTTNDGKAFDASGRMFSDTGALLDRTFTSVNAQLSAMREQLVDVIEQTNAKLNEEALEPVVKAGVQSALESLKDSVSGQIGTALGQAAAPPIADAVRSAIPADGGGGGAAAGIGGNIAGALFATGGPVYGGIPGKDSVPALLMPNEHVLTTDDVARMGGHAGVYAFRAALARHGGVRGFATGGGVNVNDTVGAEFFGVSQIPILGAIVNLLVRVLLRVLGVEIEARDTLNEMTDEFRQFRGDFEAFDASGRLMNDTSALVDRSSTSEEEAAQERIRILKIVIEALIKYIIEKVIVPIAKAVANAAIQAGASAAGAAVNTQAPGAGGIVSALISSGGQAGVDIIAEIGSQLAVEAAGVIIDMLGEGLQSYFPDIVNAIFGGGLLENLIAAPITAALEIPLAIIGALSGGLTGLFAPLLAILGGGSFDQGGLARGVGMMPKATIRPERVLSPQQTILFERMIAALERNPGGASGNSTYVTAQINVEGGPRAGENVRAGLLELMS</sequence>
<proteinExistence type="predicted"/>
<accession>A0A0U0ZN95</accession>
<dbReference type="EMBL" id="CSWP01000005">
    <property type="protein sequence ID" value="CPV56872.1"/>
    <property type="molecule type" value="Genomic_DNA"/>
</dbReference>
<feature type="region of interest" description="Disordered" evidence="2">
    <location>
        <begin position="123"/>
        <end position="154"/>
    </location>
</feature>
<evidence type="ECO:0000313" key="5">
    <source>
        <dbReference type="Proteomes" id="UP000045782"/>
    </source>
</evidence>
<evidence type="ECO:0000256" key="2">
    <source>
        <dbReference type="SAM" id="MobiDB-lite"/>
    </source>
</evidence>
<name>A0A0U0ZN95_9MYCO</name>
<feature type="compositionally biased region" description="Gly residues" evidence="2">
    <location>
        <begin position="136"/>
        <end position="154"/>
    </location>
</feature>
<reference evidence="4 5" key="1">
    <citation type="submission" date="2015-03" db="EMBL/GenBank/DDBJ databases">
        <authorList>
            <person name="Murphy D."/>
        </authorList>
    </citation>
    <scope>NUCLEOTIDE SEQUENCE [LARGE SCALE GENOMIC DNA]</scope>
    <source>
        <strain evidence="4 5">PAP088</strain>
    </source>
</reference>
<dbReference type="RefSeq" id="WP_016896093.1">
    <property type="nucleotide sequence ID" value="NZ_CSWP01000005.1"/>
</dbReference>
<dbReference type="Pfam" id="PF26571">
    <property type="entry name" value="VldE"/>
    <property type="match status" value="1"/>
</dbReference>
<dbReference type="Proteomes" id="UP000045782">
    <property type="component" value="Unassembled WGS sequence"/>
</dbReference>
<feature type="coiled-coil region" evidence="1">
    <location>
        <begin position="35"/>
        <end position="62"/>
    </location>
</feature>
<organism evidence="4 5">
    <name type="scientific">Mycobacteroides abscessus</name>
    <dbReference type="NCBI Taxonomy" id="36809"/>
    <lineage>
        <taxon>Bacteria</taxon>
        <taxon>Bacillati</taxon>
        <taxon>Actinomycetota</taxon>
        <taxon>Actinomycetes</taxon>
        <taxon>Mycobacteriales</taxon>
        <taxon>Mycobacteriaceae</taxon>
        <taxon>Mycobacteroides</taxon>
    </lineage>
</organism>
<evidence type="ECO:0000256" key="1">
    <source>
        <dbReference type="SAM" id="Coils"/>
    </source>
</evidence>
<evidence type="ECO:0000259" key="3">
    <source>
        <dbReference type="Pfam" id="PF26571"/>
    </source>
</evidence>
<dbReference type="InterPro" id="IPR058593">
    <property type="entry name" value="ARB_07466-like_C"/>
</dbReference>
<evidence type="ECO:0000313" key="4">
    <source>
        <dbReference type="EMBL" id="CPV56872.1"/>
    </source>
</evidence>
<gene>
    <name evidence="4" type="ORF">ERS075579_02850</name>
</gene>
<protein>
    <submittedName>
        <fullName evidence="4">Conserved exported protein of uncharacterized function</fullName>
    </submittedName>
</protein>
<keyword evidence="1" id="KW-0175">Coiled coil</keyword>